<protein>
    <submittedName>
        <fullName evidence="3">F-box/LRR protein</fullName>
    </submittedName>
    <submittedName>
        <fullName evidence="4">Putative F-box domain, leucine-rich repeat domain, L domain-containing protein</fullName>
    </submittedName>
</protein>
<evidence type="ECO:0000313" key="4">
    <source>
        <dbReference type="EMBL" id="RHN40517.1"/>
    </source>
</evidence>
<evidence type="ECO:0000313" key="7">
    <source>
        <dbReference type="Proteomes" id="UP000265566"/>
    </source>
</evidence>
<dbReference type="eggNOG" id="KOG1947">
    <property type="taxonomic scope" value="Eukaryota"/>
</dbReference>
<dbReference type="PaxDb" id="3880-AET02650"/>
<evidence type="ECO:0000313" key="6">
    <source>
        <dbReference type="Proteomes" id="UP000002051"/>
    </source>
</evidence>
<evidence type="ECO:0000313" key="3">
    <source>
        <dbReference type="EMBL" id="AET02650.1"/>
    </source>
</evidence>
<evidence type="ECO:0000313" key="5">
    <source>
        <dbReference type="EnsemblPlants" id="AET02650"/>
    </source>
</evidence>
<accession>G7L7Q9</accession>
<dbReference type="InterPro" id="IPR001810">
    <property type="entry name" value="F-box_dom"/>
</dbReference>
<dbReference type="GO" id="GO:0005737">
    <property type="term" value="C:cytoplasm"/>
    <property type="evidence" value="ECO:0000318"/>
    <property type="project" value="GO_Central"/>
</dbReference>
<dbReference type="Gramene" id="rna46676">
    <property type="protein sequence ID" value="RHN40517.1"/>
    <property type="gene ID" value="gene46676"/>
</dbReference>
<dbReference type="PANTHER" id="PTHR13318:SF106">
    <property type="entry name" value="F-BOX_LRR-REPEAT PROTEIN 2"/>
    <property type="match status" value="1"/>
</dbReference>
<dbReference type="SMART" id="SM00367">
    <property type="entry name" value="LRR_CC"/>
    <property type="match status" value="6"/>
</dbReference>
<feature type="domain" description="F-box" evidence="1">
    <location>
        <begin position="9"/>
        <end position="47"/>
    </location>
</feature>
<dbReference type="EnsemblPlants" id="AET02650">
    <property type="protein sequence ID" value="AET02650"/>
    <property type="gene ID" value="MTR_8g045150"/>
</dbReference>
<reference evidence="5" key="3">
    <citation type="submission" date="2015-04" db="UniProtKB">
        <authorList>
            <consortium name="EnsemblPlants"/>
        </authorList>
    </citation>
    <scope>IDENTIFICATION</scope>
    <source>
        <strain evidence="5">cv. Jemalong A17</strain>
    </source>
</reference>
<dbReference type="Pfam" id="PF25372">
    <property type="entry name" value="DUF7885"/>
    <property type="match status" value="1"/>
</dbReference>
<proteinExistence type="predicted"/>
<dbReference type="OrthoDB" id="6066220at2759"/>
<dbReference type="SUPFAM" id="SSF52047">
    <property type="entry name" value="RNI-like"/>
    <property type="match status" value="1"/>
</dbReference>
<dbReference type="InterPro" id="IPR032675">
    <property type="entry name" value="LRR_dom_sf"/>
</dbReference>
<dbReference type="PANTHER" id="PTHR13318">
    <property type="entry name" value="PARTNER OF PAIRED, ISOFORM B-RELATED"/>
    <property type="match status" value="1"/>
</dbReference>
<dbReference type="AlphaFoldDB" id="G7L7Q9"/>
<dbReference type="Proteomes" id="UP000265566">
    <property type="component" value="Chromosome 8"/>
</dbReference>
<dbReference type="CDD" id="cd09917">
    <property type="entry name" value="F-box_SF"/>
    <property type="match status" value="1"/>
</dbReference>
<dbReference type="EMBL" id="PSQE01000008">
    <property type="protein sequence ID" value="RHN40517.1"/>
    <property type="molecule type" value="Genomic_DNA"/>
</dbReference>
<evidence type="ECO:0000259" key="2">
    <source>
        <dbReference type="Pfam" id="PF25372"/>
    </source>
</evidence>
<dbReference type="OMA" id="ECHFITQ"/>
<dbReference type="KEGG" id="mtr:11405250"/>
<dbReference type="Pfam" id="PF00646">
    <property type="entry name" value="F-box"/>
    <property type="match status" value="1"/>
</dbReference>
<dbReference type="InterPro" id="IPR006553">
    <property type="entry name" value="Leu-rich_rpt_Cys-con_subtyp"/>
</dbReference>
<dbReference type="EMBL" id="CM001224">
    <property type="protein sequence ID" value="AET02650.1"/>
    <property type="molecule type" value="Genomic_DNA"/>
</dbReference>
<reference evidence="3 6" key="2">
    <citation type="journal article" date="2014" name="BMC Genomics">
        <title>An improved genome release (version Mt4.0) for the model legume Medicago truncatula.</title>
        <authorList>
            <person name="Tang H."/>
            <person name="Krishnakumar V."/>
            <person name="Bidwell S."/>
            <person name="Rosen B."/>
            <person name="Chan A."/>
            <person name="Zhou S."/>
            <person name="Gentzbittel L."/>
            <person name="Childs K.L."/>
            <person name="Yandell M."/>
            <person name="Gundlach H."/>
            <person name="Mayer K.F."/>
            <person name="Schwartz D.C."/>
            <person name="Town C.D."/>
        </authorList>
    </citation>
    <scope>GENOME REANNOTATION</scope>
    <source>
        <strain evidence="5 6">cv. Jemalong A17</strain>
    </source>
</reference>
<reference evidence="4" key="5">
    <citation type="journal article" date="2018" name="Nat. Plants">
        <title>Whole-genome landscape of Medicago truncatula symbiotic genes.</title>
        <authorList>
            <person name="Pecrix Y."/>
            <person name="Gamas P."/>
            <person name="Carrere S."/>
        </authorList>
    </citation>
    <scope>NUCLEOTIDE SEQUENCE</scope>
    <source>
        <tissue evidence="4">Leaves</tissue>
    </source>
</reference>
<evidence type="ECO:0000259" key="1">
    <source>
        <dbReference type="Pfam" id="PF00646"/>
    </source>
</evidence>
<dbReference type="Gene3D" id="3.80.10.10">
    <property type="entry name" value="Ribonuclease Inhibitor"/>
    <property type="match status" value="3"/>
</dbReference>
<dbReference type="Proteomes" id="UP000002051">
    <property type="component" value="Chromosome 8"/>
</dbReference>
<name>G7L7Q9_MEDTR</name>
<dbReference type="InterPro" id="IPR057207">
    <property type="entry name" value="FBXL15_LRR"/>
</dbReference>
<dbReference type="SUPFAM" id="SSF52058">
    <property type="entry name" value="L domain-like"/>
    <property type="match status" value="1"/>
</dbReference>
<reference evidence="3 6" key="1">
    <citation type="journal article" date="2011" name="Nature">
        <title>The Medicago genome provides insight into the evolution of rhizobial symbioses.</title>
        <authorList>
            <person name="Young N.D."/>
            <person name="Debelle F."/>
            <person name="Oldroyd G.E."/>
            <person name="Geurts R."/>
            <person name="Cannon S.B."/>
            <person name="Udvardi M.K."/>
            <person name="Benedito V.A."/>
            <person name="Mayer K.F."/>
            <person name="Gouzy J."/>
            <person name="Schoof H."/>
            <person name="Van de Peer Y."/>
            <person name="Proost S."/>
            <person name="Cook D.R."/>
            <person name="Meyers B.C."/>
            <person name="Spannagl M."/>
            <person name="Cheung F."/>
            <person name="De Mita S."/>
            <person name="Krishnakumar V."/>
            <person name="Gundlach H."/>
            <person name="Zhou S."/>
            <person name="Mudge J."/>
            <person name="Bharti A.K."/>
            <person name="Murray J.D."/>
            <person name="Naoumkina M.A."/>
            <person name="Rosen B."/>
            <person name="Silverstein K.A."/>
            <person name="Tang H."/>
            <person name="Rombauts S."/>
            <person name="Zhao P.X."/>
            <person name="Zhou P."/>
            <person name="Barbe V."/>
            <person name="Bardou P."/>
            <person name="Bechner M."/>
            <person name="Bellec A."/>
            <person name="Berger A."/>
            <person name="Berges H."/>
            <person name="Bidwell S."/>
            <person name="Bisseling T."/>
            <person name="Choisne N."/>
            <person name="Couloux A."/>
            <person name="Denny R."/>
            <person name="Deshpande S."/>
            <person name="Dai X."/>
            <person name="Doyle J.J."/>
            <person name="Dudez A.M."/>
            <person name="Farmer A.D."/>
            <person name="Fouteau S."/>
            <person name="Franken C."/>
            <person name="Gibelin C."/>
            <person name="Gish J."/>
            <person name="Goldstein S."/>
            <person name="Gonzalez A.J."/>
            <person name="Green P.J."/>
            <person name="Hallab A."/>
            <person name="Hartog M."/>
            <person name="Hua A."/>
            <person name="Humphray S.J."/>
            <person name="Jeong D.H."/>
            <person name="Jing Y."/>
            <person name="Jocker A."/>
            <person name="Kenton S.M."/>
            <person name="Kim D.J."/>
            <person name="Klee K."/>
            <person name="Lai H."/>
            <person name="Lang C."/>
            <person name="Lin S."/>
            <person name="Macmil S.L."/>
            <person name="Magdelenat G."/>
            <person name="Matthews L."/>
            <person name="McCorrison J."/>
            <person name="Monaghan E.L."/>
            <person name="Mun J.H."/>
            <person name="Najar F.Z."/>
            <person name="Nicholson C."/>
            <person name="Noirot C."/>
            <person name="O'Bleness M."/>
            <person name="Paule C.R."/>
            <person name="Poulain J."/>
            <person name="Prion F."/>
            <person name="Qin B."/>
            <person name="Qu C."/>
            <person name="Retzel E.F."/>
            <person name="Riddle C."/>
            <person name="Sallet E."/>
            <person name="Samain S."/>
            <person name="Samson N."/>
            <person name="Sanders I."/>
            <person name="Saurat O."/>
            <person name="Scarpelli C."/>
            <person name="Schiex T."/>
            <person name="Segurens B."/>
            <person name="Severin A.J."/>
            <person name="Sherrier D.J."/>
            <person name="Shi R."/>
            <person name="Sims S."/>
            <person name="Singer S.R."/>
            <person name="Sinharoy S."/>
            <person name="Sterck L."/>
            <person name="Viollet A."/>
            <person name="Wang B.B."/>
            <person name="Wang K."/>
            <person name="Wang M."/>
            <person name="Wang X."/>
            <person name="Warfsmann J."/>
            <person name="Weissenbach J."/>
            <person name="White D.D."/>
            <person name="White J.D."/>
            <person name="Wiley G.B."/>
            <person name="Wincker P."/>
            <person name="Xing Y."/>
            <person name="Yang L."/>
            <person name="Yao Z."/>
            <person name="Ying F."/>
            <person name="Zhai J."/>
            <person name="Zhou L."/>
            <person name="Zuber A."/>
            <person name="Denarie J."/>
            <person name="Dixon R.A."/>
            <person name="May G.D."/>
            <person name="Schwartz D.C."/>
            <person name="Rogers J."/>
            <person name="Quetier F."/>
            <person name="Town C.D."/>
            <person name="Roe B.A."/>
        </authorList>
    </citation>
    <scope>NUCLEOTIDE SEQUENCE [LARGE SCALE GENOMIC DNA]</scope>
    <source>
        <strain evidence="3">A17</strain>
        <strain evidence="5 6">cv. Jemalong A17</strain>
    </source>
</reference>
<sequence length="496" mass="56323">MVAAADLYLPNECWECIIRFLDTDHRSLESLSLVSKHFLSITNNIRFSLTICDTNLPSLPHLFQRFPSLTSLDFTHFSQHGDLTALLFQVSTSHITHVVVNAMSMVLPKLRKINLSRHYDISDSLLLHLCKNCEFLEEVVLFKYSSLTCDGIASAIRERPSLRSLSVGRQSNECGWWSNGSHDNISSHFTDSLVSLKGLTNLDLPFLRISDMFLSSIAIEVISLRRLVLRDCINYSYSGIFSLLSMCQCIQHLDLQYAYFLNNQHIFELSSFLGNLVSVNLSYCRMLDESALFSLVSKCPSLNEIKMECTSIGEESLKNSNSLVDFVVSPQLKSLYLAFNSLLCDENIKMFASIFPNLQLLDLRRCKMIRHLNLTYCLGEKMQGVNFKLSKLEVLNLSHTRVDDKALRVISKNCFGLLKLLLEFCKGVTDKGVKHVLKNCTQLREISLRGCYEVKANIVDMMVFARPTLRKIIAPPGYHFPDKKGEVFSLHGCHVC</sequence>
<reference evidence="7" key="4">
    <citation type="journal article" date="2018" name="Nat. Plants">
        <title>Whole-genome landscape of Medicago truncatula symbiotic genes.</title>
        <authorList>
            <person name="Pecrix Y."/>
            <person name="Staton S.E."/>
            <person name="Sallet E."/>
            <person name="Lelandais-Briere C."/>
            <person name="Moreau S."/>
            <person name="Carrere S."/>
            <person name="Blein T."/>
            <person name="Jardinaud M.F."/>
            <person name="Latrasse D."/>
            <person name="Zouine M."/>
            <person name="Zahm M."/>
            <person name="Kreplak J."/>
            <person name="Mayjonade B."/>
            <person name="Satge C."/>
            <person name="Perez M."/>
            <person name="Cauet S."/>
            <person name="Marande W."/>
            <person name="Chantry-Darmon C."/>
            <person name="Lopez-Roques C."/>
            <person name="Bouchez O."/>
            <person name="Berard A."/>
            <person name="Debelle F."/>
            <person name="Munos S."/>
            <person name="Bendahmane A."/>
            <person name="Berges H."/>
            <person name="Niebel A."/>
            <person name="Buitink J."/>
            <person name="Frugier F."/>
            <person name="Benhamed M."/>
            <person name="Crespi M."/>
            <person name="Gouzy J."/>
            <person name="Gamas P."/>
        </authorList>
    </citation>
    <scope>NUCLEOTIDE SEQUENCE [LARGE SCALE GENOMIC DNA]</scope>
    <source>
        <strain evidence="7">cv. Jemalong A17</strain>
    </source>
</reference>
<feature type="domain" description="F-box/LRR-repeat protein 15-like leucin rich repeat" evidence="2">
    <location>
        <begin position="239"/>
        <end position="462"/>
    </location>
</feature>
<organism evidence="3 6">
    <name type="scientific">Medicago truncatula</name>
    <name type="common">Barrel medic</name>
    <name type="synonym">Medicago tribuloides</name>
    <dbReference type="NCBI Taxonomy" id="3880"/>
    <lineage>
        <taxon>Eukaryota</taxon>
        <taxon>Viridiplantae</taxon>
        <taxon>Streptophyta</taxon>
        <taxon>Embryophyta</taxon>
        <taxon>Tracheophyta</taxon>
        <taxon>Spermatophyta</taxon>
        <taxon>Magnoliopsida</taxon>
        <taxon>eudicotyledons</taxon>
        <taxon>Gunneridae</taxon>
        <taxon>Pentapetalae</taxon>
        <taxon>rosids</taxon>
        <taxon>fabids</taxon>
        <taxon>Fabales</taxon>
        <taxon>Fabaceae</taxon>
        <taxon>Papilionoideae</taxon>
        <taxon>50 kb inversion clade</taxon>
        <taxon>NPAAA clade</taxon>
        <taxon>Hologalegina</taxon>
        <taxon>IRL clade</taxon>
        <taxon>Trifolieae</taxon>
        <taxon>Medicago</taxon>
    </lineage>
</organism>
<gene>
    <name evidence="5" type="primary">11405250</name>
    <name evidence="3" type="ordered locus">MTR_8g045150</name>
    <name evidence="4" type="ORF">MtrunA17_Chr8g0355571</name>
</gene>
<keyword evidence="6" id="KW-1185">Reference proteome</keyword>
<dbReference type="HOGENOM" id="CLU_028145_1_1_1"/>